<evidence type="ECO:0000313" key="2">
    <source>
        <dbReference type="EMBL" id="SMP33343.1"/>
    </source>
</evidence>
<gene>
    <name evidence="2" type="ORF">SAMN06265367_108160</name>
</gene>
<dbReference type="EMBL" id="FXUA01000008">
    <property type="protein sequence ID" value="SMP33343.1"/>
    <property type="molecule type" value="Genomic_DNA"/>
</dbReference>
<proteinExistence type="predicted"/>
<keyword evidence="3" id="KW-1185">Reference proteome</keyword>
<feature type="transmembrane region" description="Helical" evidence="1">
    <location>
        <begin position="6"/>
        <end position="37"/>
    </location>
</feature>
<reference evidence="2 3" key="1">
    <citation type="submission" date="2017-05" db="EMBL/GenBank/DDBJ databases">
        <authorList>
            <person name="Varghese N."/>
            <person name="Submissions S."/>
        </authorList>
    </citation>
    <scope>NUCLEOTIDE SEQUENCE [LARGE SCALE GENOMIC DNA]</scope>
    <source>
        <strain evidence="2 3">DSM 15360</strain>
    </source>
</reference>
<name>A0ABY1PG18_9BACT</name>
<dbReference type="Proteomes" id="UP001157915">
    <property type="component" value="Unassembled WGS sequence"/>
</dbReference>
<keyword evidence="1" id="KW-1133">Transmembrane helix</keyword>
<accession>A0ABY1PG18</accession>
<keyword evidence="1" id="KW-0812">Transmembrane</keyword>
<comment type="caution">
    <text evidence="2">The sequence shown here is derived from an EMBL/GenBank/DDBJ whole genome shotgun (WGS) entry which is preliminary data.</text>
</comment>
<sequence>MFIINVLLNMFFLIVLFVYKIIPFVVFGWIISCLFVFN</sequence>
<evidence type="ECO:0000256" key="1">
    <source>
        <dbReference type="SAM" id="Phobius"/>
    </source>
</evidence>
<organism evidence="2 3">
    <name type="scientific">Algoriphagus winogradskyi</name>
    <dbReference type="NCBI Taxonomy" id="237017"/>
    <lineage>
        <taxon>Bacteria</taxon>
        <taxon>Pseudomonadati</taxon>
        <taxon>Bacteroidota</taxon>
        <taxon>Cytophagia</taxon>
        <taxon>Cytophagales</taxon>
        <taxon>Cyclobacteriaceae</taxon>
        <taxon>Algoriphagus</taxon>
    </lineage>
</organism>
<evidence type="ECO:0000313" key="3">
    <source>
        <dbReference type="Proteomes" id="UP001157915"/>
    </source>
</evidence>
<keyword evidence="1" id="KW-0472">Membrane</keyword>
<protein>
    <submittedName>
        <fullName evidence="2">Uncharacterized protein</fullName>
    </submittedName>
</protein>